<evidence type="ECO:0000256" key="1">
    <source>
        <dbReference type="SAM" id="MobiDB-lite"/>
    </source>
</evidence>
<feature type="region of interest" description="Disordered" evidence="1">
    <location>
        <begin position="26"/>
        <end position="114"/>
    </location>
</feature>
<feature type="compositionally biased region" description="Basic and acidic residues" evidence="1">
    <location>
        <begin position="30"/>
        <end position="52"/>
    </location>
</feature>
<accession>A0A1Q3AII4</accession>
<reference evidence="2 3" key="1">
    <citation type="submission" date="2016-08" db="EMBL/GenBank/DDBJ databases">
        <title>Draft genome sequence of allopolyploid Zygosaccharomyces rouxii.</title>
        <authorList>
            <person name="Watanabe J."/>
            <person name="Uehara K."/>
            <person name="Mogi Y."/>
            <person name="Tsukioka Y."/>
        </authorList>
    </citation>
    <scope>NUCLEOTIDE SEQUENCE [LARGE SCALE GENOMIC DNA]</scope>
    <source>
        <strain evidence="2 3">NBRC 110957</strain>
    </source>
</reference>
<name>A0A1Q3AII4_ZYGRO</name>
<gene>
    <name evidence="2" type="ORF">ZYGR_0AV00730</name>
</gene>
<feature type="compositionally biased region" description="Basic residues" evidence="1">
    <location>
        <begin position="99"/>
        <end position="108"/>
    </location>
</feature>
<dbReference type="EMBL" id="BDGX01000048">
    <property type="protein sequence ID" value="GAV55442.1"/>
    <property type="molecule type" value="Genomic_DNA"/>
</dbReference>
<proteinExistence type="predicted"/>
<dbReference type="OrthoDB" id="2555634at2759"/>
<organism evidence="2 3">
    <name type="scientific">Zygosaccharomyces rouxii</name>
    <dbReference type="NCBI Taxonomy" id="4956"/>
    <lineage>
        <taxon>Eukaryota</taxon>
        <taxon>Fungi</taxon>
        <taxon>Dikarya</taxon>
        <taxon>Ascomycota</taxon>
        <taxon>Saccharomycotina</taxon>
        <taxon>Saccharomycetes</taxon>
        <taxon>Saccharomycetales</taxon>
        <taxon>Saccharomycetaceae</taxon>
        <taxon>Zygosaccharomyces</taxon>
    </lineage>
</organism>
<dbReference type="Proteomes" id="UP000187013">
    <property type="component" value="Unassembled WGS sequence"/>
</dbReference>
<dbReference type="AlphaFoldDB" id="A0A1Q3AII4"/>
<evidence type="ECO:0000313" key="3">
    <source>
        <dbReference type="Proteomes" id="UP000187013"/>
    </source>
</evidence>
<feature type="compositionally biased region" description="Polar residues" evidence="1">
    <location>
        <begin position="78"/>
        <end position="98"/>
    </location>
</feature>
<evidence type="ECO:0000313" key="2">
    <source>
        <dbReference type="EMBL" id="GAV55442.1"/>
    </source>
</evidence>
<protein>
    <submittedName>
        <fullName evidence="2">Uncharacterized protein</fullName>
    </submittedName>
</protein>
<sequence>MMPFEEGYNRRDGIQEPDWNVIEPDMWLQDSKKVPGPEVQEPIKDSREHDDSLTSVAPVGTTASADPTAYVPLHDPRNQLSSLVKNAQNNKEALQQRNQRVKQSKIRSKREYGW</sequence>
<comment type="caution">
    <text evidence="2">The sequence shown here is derived from an EMBL/GenBank/DDBJ whole genome shotgun (WGS) entry which is preliminary data.</text>
</comment>